<name>A0A918ZPW9_9ACTN</name>
<feature type="compositionally biased region" description="Basic and acidic residues" evidence="1">
    <location>
        <begin position="120"/>
        <end position="142"/>
    </location>
</feature>
<reference evidence="2" key="2">
    <citation type="submission" date="2020-09" db="EMBL/GenBank/DDBJ databases">
        <authorList>
            <person name="Sun Q."/>
            <person name="Ohkuma M."/>
        </authorList>
    </citation>
    <scope>NUCLEOTIDE SEQUENCE</scope>
    <source>
        <strain evidence="2">JCM 3302</strain>
    </source>
</reference>
<evidence type="ECO:0000313" key="3">
    <source>
        <dbReference type="Proteomes" id="UP000641386"/>
    </source>
</evidence>
<dbReference type="AlphaFoldDB" id="A0A918ZPW9"/>
<feature type="region of interest" description="Disordered" evidence="1">
    <location>
        <begin position="95"/>
        <end position="142"/>
    </location>
</feature>
<keyword evidence="3" id="KW-1185">Reference proteome</keyword>
<sequence length="142" mass="15996">MDPLWSKMMQRLEVVPWSIAATYFSALSVMTTPWWRGSEDCGVVDARGRTSDRRKRCAEAGDRRGFNLSALARISLSHECGGLREMADRRVTCMPWQPNRPWGRRPGHAGRASGTDQDAPETRGDDDWHGKCSPVHKERQGA</sequence>
<evidence type="ECO:0000313" key="2">
    <source>
        <dbReference type="EMBL" id="GHE62593.1"/>
    </source>
</evidence>
<protein>
    <submittedName>
        <fullName evidence="2">Uncharacterized protein</fullName>
    </submittedName>
</protein>
<reference evidence="2" key="1">
    <citation type="journal article" date="2014" name="Int. J. Syst. Evol. Microbiol.">
        <title>Complete genome sequence of Corynebacterium casei LMG S-19264T (=DSM 44701T), isolated from a smear-ripened cheese.</title>
        <authorList>
            <consortium name="US DOE Joint Genome Institute (JGI-PGF)"/>
            <person name="Walter F."/>
            <person name="Albersmeier A."/>
            <person name="Kalinowski J."/>
            <person name="Ruckert C."/>
        </authorList>
    </citation>
    <scope>NUCLEOTIDE SEQUENCE</scope>
    <source>
        <strain evidence="2">JCM 3302</strain>
    </source>
</reference>
<organism evidence="2 3">
    <name type="scientific">Streptomyces spiralis</name>
    <dbReference type="NCBI Taxonomy" id="66376"/>
    <lineage>
        <taxon>Bacteria</taxon>
        <taxon>Bacillati</taxon>
        <taxon>Actinomycetota</taxon>
        <taxon>Actinomycetes</taxon>
        <taxon>Kitasatosporales</taxon>
        <taxon>Streptomycetaceae</taxon>
        <taxon>Streptomyces</taxon>
    </lineage>
</organism>
<gene>
    <name evidence="2" type="ORF">GCM10014715_14920</name>
</gene>
<dbReference type="EMBL" id="BNBC01000005">
    <property type="protein sequence ID" value="GHE62593.1"/>
    <property type="molecule type" value="Genomic_DNA"/>
</dbReference>
<comment type="caution">
    <text evidence="2">The sequence shown here is derived from an EMBL/GenBank/DDBJ whole genome shotgun (WGS) entry which is preliminary data.</text>
</comment>
<evidence type="ECO:0000256" key="1">
    <source>
        <dbReference type="SAM" id="MobiDB-lite"/>
    </source>
</evidence>
<proteinExistence type="predicted"/>
<accession>A0A918ZPW9</accession>
<dbReference type="Proteomes" id="UP000641386">
    <property type="component" value="Unassembled WGS sequence"/>
</dbReference>